<evidence type="ECO:0000313" key="1">
    <source>
        <dbReference type="Proteomes" id="UP000887565"/>
    </source>
</evidence>
<organism evidence="1 2">
    <name type="scientific">Romanomermis culicivorax</name>
    <name type="common">Nematode worm</name>
    <dbReference type="NCBI Taxonomy" id="13658"/>
    <lineage>
        <taxon>Eukaryota</taxon>
        <taxon>Metazoa</taxon>
        <taxon>Ecdysozoa</taxon>
        <taxon>Nematoda</taxon>
        <taxon>Enoplea</taxon>
        <taxon>Dorylaimia</taxon>
        <taxon>Mermithida</taxon>
        <taxon>Mermithoidea</taxon>
        <taxon>Mermithidae</taxon>
        <taxon>Romanomermis</taxon>
    </lineage>
</organism>
<protein>
    <submittedName>
        <fullName evidence="2">Uncharacterized protein</fullName>
    </submittedName>
</protein>
<accession>A0A915K109</accession>
<reference evidence="2" key="1">
    <citation type="submission" date="2022-11" db="UniProtKB">
        <authorList>
            <consortium name="WormBaseParasite"/>
        </authorList>
    </citation>
    <scope>IDENTIFICATION</scope>
</reference>
<dbReference type="Proteomes" id="UP000887565">
    <property type="component" value="Unplaced"/>
</dbReference>
<dbReference type="AlphaFoldDB" id="A0A915K109"/>
<evidence type="ECO:0000313" key="2">
    <source>
        <dbReference type="WBParaSite" id="nRc.2.0.1.t31533-RA"/>
    </source>
</evidence>
<sequence>MDRPTYDYLSFDEAAKICKLCHNADLILAQDVPELDDDALPAWIGVTAQATLMDNQLTNVTWTPHIMENLVWPTELKR</sequence>
<dbReference type="WBParaSite" id="nRc.2.0.1.t31533-RA">
    <property type="protein sequence ID" value="nRc.2.0.1.t31533-RA"/>
    <property type="gene ID" value="nRc.2.0.1.g31533"/>
</dbReference>
<keyword evidence="1" id="KW-1185">Reference proteome</keyword>
<proteinExistence type="predicted"/>
<name>A0A915K109_ROMCU</name>